<dbReference type="GeneID" id="92098465"/>
<dbReference type="RefSeq" id="XP_066708531.1">
    <property type="nucleotide sequence ID" value="XM_066865402.1"/>
</dbReference>
<feature type="transmembrane region" description="Helical" evidence="7">
    <location>
        <begin position="256"/>
        <end position="275"/>
    </location>
</feature>
<sequence length="426" mass="47670">MAVPVTPDIAAMPTPPKQAAALFIIVFFTVFAFIAFSLRVWTRLRVTRQWGLDDTLMVPAELCSLLMSPPFYMYAKLGYFGWHKEDVPADFDPSPGLWWFYLSQIFYNPILALVKCSVLVFILRVGGLRRNVRWACFGLITFTSLQAVAIFFGVLLQCVPIEANWDMAAKADARCINNAFHVTISSITILTDVLVVALPFYVFLGLKMRRATKIAVICIFAMGGVVTIIGIVRIWGLIELFYYPNPNGDSFYDIKMVLSVVEVNTAIVTACAPALRPLLRHMFPSLFTMPSEDDYDPKNGGTGTGHGANTKGTNPYGQGSRNFSKKTYGDMSHTRSLHHHSHHHSHHHHHQKSNSIAMKPLRGYDSPNHSGLIEVRGSTPTGSDEAIMTYNGIMRTMDVKIQYEDTEPLKKTETNVDRRPSKGSFD</sequence>
<feature type="region of interest" description="Disordered" evidence="6">
    <location>
        <begin position="294"/>
        <end position="361"/>
    </location>
</feature>
<dbReference type="Proteomes" id="UP001480595">
    <property type="component" value="Unassembled WGS sequence"/>
</dbReference>
<dbReference type="InterPro" id="IPR052337">
    <property type="entry name" value="SAT4-like"/>
</dbReference>
<comment type="similarity">
    <text evidence="5">Belongs to the SAT4 family.</text>
</comment>
<keyword evidence="3 7" id="KW-1133">Transmembrane helix</keyword>
<dbReference type="Pfam" id="PF20684">
    <property type="entry name" value="Fung_rhodopsin"/>
    <property type="match status" value="1"/>
</dbReference>
<proteinExistence type="inferred from homology"/>
<gene>
    <name evidence="9" type="ORF">PG994_013993</name>
</gene>
<evidence type="ECO:0000256" key="6">
    <source>
        <dbReference type="SAM" id="MobiDB-lite"/>
    </source>
</evidence>
<name>A0ABR1T4L3_9PEZI</name>
<comment type="subcellular location">
    <subcellularLocation>
        <location evidence="1">Membrane</location>
        <topology evidence="1">Multi-pass membrane protein</topology>
    </subcellularLocation>
</comment>
<evidence type="ECO:0000259" key="8">
    <source>
        <dbReference type="Pfam" id="PF20684"/>
    </source>
</evidence>
<evidence type="ECO:0000256" key="7">
    <source>
        <dbReference type="SAM" id="Phobius"/>
    </source>
</evidence>
<evidence type="ECO:0000256" key="1">
    <source>
        <dbReference type="ARBA" id="ARBA00004141"/>
    </source>
</evidence>
<dbReference type="PANTHER" id="PTHR33048:SF55">
    <property type="entry name" value="INTEGRAL MEMBRANE PROTEIN"/>
    <property type="match status" value="1"/>
</dbReference>
<accession>A0ABR1T4L3</accession>
<comment type="caution">
    <text evidence="9">The sequence shown here is derived from an EMBL/GenBank/DDBJ whole genome shotgun (WGS) entry which is preliminary data.</text>
</comment>
<keyword evidence="4 7" id="KW-0472">Membrane</keyword>
<reference evidence="9 10" key="1">
    <citation type="submission" date="2023-01" db="EMBL/GenBank/DDBJ databases">
        <title>Analysis of 21 Apiospora genomes using comparative genomics revels a genus with tremendous synthesis potential of carbohydrate active enzymes and secondary metabolites.</title>
        <authorList>
            <person name="Sorensen T."/>
        </authorList>
    </citation>
    <scope>NUCLEOTIDE SEQUENCE [LARGE SCALE GENOMIC DNA]</scope>
    <source>
        <strain evidence="9 10">CBS 135458</strain>
    </source>
</reference>
<feature type="compositionally biased region" description="Basic residues" evidence="6">
    <location>
        <begin position="335"/>
        <end position="352"/>
    </location>
</feature>
<dbReference type="PANTHER" id="PTHR33048">
    <property type="entry name" value="PTH11-LIKE INTEGRAL MEMBRANE PROTEIN (AFU_ORTHOLOGUE AFUA_5G11245)"/>
    <property type="match status" value="1"/>
</dbReference>
<feature type="transmembrane region" description="Helical" evidence="7">
    <location>
        <begin position="20"/>
        <end position="41"/>
    </location>
</feature>
<feature type="domain" description="Rhodopsin" evidence="8">
    <location>
        <begin position="38"/>
        <end position="280"/>
    </location>
</feature>
<evidence type="ECO:0000256" key="5">
    <source>
        <dbReference type="ARBA" id="ARBA00038359"/>
    </source>
</evidence>
<evidence type="ECO:0000256" key="2">
    <source>
        <dbReference type="ARBA" id="ARBA00022692"/>
    </source>
</evidence>
<dbReference type="EMBL" id="JAQQWL010000015">
    <property type="protein sequence ID" value="KAK8040986.1"/>
    <property type="molecule type" value="Genomic_DNA"/>
</dbReference>
<evidence type="ECO:0000313" key="10">
    <source>
        <dbReference type="Proteomes" id="UP001480595"/>
    </source>
</evidence>
<feature type="transmembrane region" description="Helical" evidence="7">
    <location>
        <begin position="98"/>
        <end position="122"/>
    </location>
</feature>
<evidence type="ECO:0000256" key="4">
    <source>
        <dbReference type="ARBA" id="ARBA00023136"/>
    </source>
</evidence>
<protein>
    <submittedName>
        <fullName evidence="9">Integral membrane protein PTH11</fullName>
    </submittedName>
</protein>
<feature type="transmembrane region" description="Helical" evidence="7">
    <location>
        <begin position="179"/>
        <end position="202"/>
    </location>
</feature>
<evidence type="ECO:0000313" key="9">
    <source>
        <dbReference type="EMBL" id="KAK8040986.1"/>
    </source>
</evidence>
<keyword evidence="10" id="KW-1185">Reference proteome</keyword>
<feature type="region of interest" description="Disordered" evidence="6">
    <location>
        <begin position="405"/>
        <end position="426"/>
    </location>
</feature>
<feature type="transmembrane region" description="Helical" evidence="7">
    <location>
        <begin position="214"/>
        <end position="236"/>
    </location>
</feature>
<evidence type="ECO:0000256" key="3">
    <source>
        <dbReference type="ARBA" id="ARBA00022989"/>
    </source>
</evidence>
<dbReference type="InterPro" id="IPR049326">
    <property type="entry name" value="Rhodopsin_dom_fungi"/>
</dbReference>
<organism evidence="9 10">
    <name type="scientific">Apiospora phragmitis</name>
    <dbReference type="NCBI Taxonomy" id="2905665"/>
    <lineage>
        <taxon>Eukaryota</taxon>
        <taxon>Fungi</taxon>
        <taxon>Dikarya</taxon>
        <taxon>Ascomycota</taxon>
        <taxon>Pezizomycotina</taxon>
        <taxon>Sordariomycetes</taxon>
        <taxon>Xylariomycetidae</taxon>
        <taxon>Amphisphaeriales</taxon>
        <taxon>Apiosporaceae</taxon>
        <taxon>Apiospora</taxon>
    </lineage>
</organism>
<keyword evidence="2 7" id="KW-0812">Transmembrane</keyword>
<feature type="transmembrane region" description="Helical" evidence="7">
    <location>
        <begin position="62"/>
        <end position="82"/>
    </location>
</feature>
<feature type="transmembrane region" description="Helical" evidence="7">
    <location>
        <begin position="134"/>
        <end position="159"/>
    </location>
</feature>